<keyword evidence="9" id="KW-0408">Iron</keyword>
<evidence type="ECO:0000256" key="9">
    <source>
        <dbReference type="ARBA" id="ARBA00023004"/>
    </source>
</evidence>
<keyword evidence="6" id="KW-0312">Gluconeogenesis</keyword>
<evidence type="ECO:0000256" key="4">
    <source>
        <dbReference type="ARBA" id="ARBA00012093"/>
    </source>
</evidence>
<evidence type="ECO:0000256" key="2">
    <source>
        <dbReference type="ARBA" id="ARBA00004742"/>
    </source>
</evidence>
<dbReference type="GO" id="GO:0051539">
    <property type="term" value="F:4 iron, 4 sulfur cluster binding"/>
    <property type="evidence" value="ECO:0007669"/>
    <property type="project" value="UniProtKB-KW"/>
</dbReference>
<evidence type="ECO:0000313" key="17">
    <source>
        <dbReference type="EMBL" id="KAB6912178.1"/>
    </source>
</evidence>
<evidence type="ECO:0000256" key="5">
    <source>
        <dbReference type="ARBA" id="ARBA00018995"/>
    </source>
</evidence>
<dbReference type="PANTHER" id="PTHR30182">
    <property type="entry name" value="L-SERINE DEHYDRATASE"/>
    <property type="match status" value="1"/>
</dbReference>
<dbReference type="InterPro" id="IPR051318">
    <property type="entry name" value="Fe-S_L-Ser"/>
</dbReference>
<dbReference type="EMBL" id="WDZP01000013">
    <property type="protein sequence ID" value="KAB6918153.1"/>
    <property type="molecule type" value="Genomic_DNA"/>
</dbReference>
<dbReference type="FunFam" id="3.30.1330.90:FF:000001">
    <property type="entry name" value="L-serine ammonia-lyase 1"/>
    <property type="match status" value="1"/>
</dbReference>
<evidence type="ECO:0000256" key="6">
    <source>
        <dbReference type="ARBA" id="ARBA00022432"/>
    </source>
</evidence>
<evidence type="ECO:0000313" key="26">
    <source>
        <dbReference type="Proteomes" id="UP000491334"/>
    </source>
</evidence>
<keyword evidence="7" id="KW-0004">4Fe-4S</keyword>
<evidence type="ECO:0000313" key="21">
    <source>
        <dbReference type="EMBL" id="MZU07784.1"/>
    </source>
</evidence>
<name>A0A2U0BNG5_BIFLN</name>
<evidence type="ECO:0000256" key="12">
    <source>
        <dbReference type="ARBA" id="ARBA00041766"/>
    </source>
</evidence>
<dbReference type="Proteomes" id="UP000481350">
    <property type="component" value="Unassembled WGS sequence"/>
</dbReference>
<comment type="similarity">
    <text evidence="3">Belongs to the iron-sulfur dependent L-serine dehydratase family.</text>
</comment>
<keyword evidence="8" id="KW-0479">Metal-binding</keyword>
<dbReference type="SUPFAM" id="SSF143548">
    <property type="entry name" value="Serine metabolism enzymes domain"/>
    <property type="match status" value="1"/>
</dbReference>
<dbReference type="Proteomes" id="UP000478746">
    <property type="component" value="Unassembled WGS sequence"/>
</dbReference>
<dbReference type="EMBL" id="WDVF01000001">
    <property type="protein sequence ID" value="KAB7138086.1"/>
    <property type="molecule type" value="Genomic_DNA"/>
</dbReference>
<protein>
    <recommendedName>
        <fullName evidence="5">L-serine dehydratase</fullName>
        <ecNumber evidence="4">4.3.1.17</ecNumber>
    </recommendedName>
    <alternativeName>
        <fullName evidence="12">L-serine deaminase</fullName>
    </alternativeName>
</protein>
<evidence type="ECO:0000256" key="13">
    <source>
        <dbReference type="ARBA" id="ARBA00049406"/>
    </source>
</evidence>
<evidence type="ECO:0000313" key="23">
    <source>
        <dbReference type="Proteomes" id="UP000466472"/>
    </source>
</evidence>
<dbReference type="EMBL" id="WXDR01000002">
    <property type="protein sequence ID" value="MZU07784.1"/>
    <property type="molecule type" value="Genomic_DNA"/>
</dbReference>
<sequence>MWRCDDVPDETRNPHGFTLDRCRTSRTRRTAHHACPSRHCGHCTHRWCHRLLGILSVHDRQCGRTPAMGDYRDTDRRGVHLHRRLRPVVVCRSPDPACQRQTQAMAVRRRRINRLRRVGHVRDERDDEHAEPAAERRGVVERRCDGPDRQLRGVRLHRLPVGTGVRAQNRHQEGTDHRADGGADRIGHHRYHRTGHDVLRTVSLTDLSLAGMTRAAIIAQGESDSGRWAGIRYRDGMTPGNTGMPNQQGRRSQMFSVLDMFTIGVGPSSSHTVGPMVAAHAFASSLQADHLVDRTARVKITLYGSLALTGLGHGTDRAAMAGLEGNLPATVDTDHMMHIREICALDDTLNLAGLKRIHFDYDRDVVFEQWKRMAAHPNGMRFQAFDAAASLVDEQVWYSIGGGFVRKGAPEDPMIGIHERPPEGASFADADESSSTDFGVEAPYPFSSCTELVSLCREHHLSIAELVWANETASRSGIQVRSDIDAIWRVMRACVDHGCTSAEPTLPGGLDVPRRAPKMYRRLASNSDVLRRDSRRKDAVLESSDAAWVDLFALAVSEENAGGGRIVTAPTNGSAGIIPAVLHYYWHFVDNANEQGVVTFLLTAGAIGYLFKRNASISGAEVGCQGEVGSACSMAAAGLAAVVGGTPEQVENAAEIGIEHNLGLTCDPVGGLVQIPCIERNAMAANTAINAVRMAMLGDGSHIVTLDQAIETMKQTGEDMMAKYKETSKGGLAVNVVEC</sequence>
<dbReference type="AlphaFoldDB" id="A0A2U0BNG5"/>
<evidence type="ECO:0000313" key="22">
    <source>
        <dbReference type="Proteomes" id="UP000461165"/>
    </source>
</evidence>
<evidence type="ECO:0000256" key="7">
    <source>
        <dbReference type="ARBA" id="ARBA00022485"/>
    </source>
</evidence>
<dbReference type="PANTHER" id="PTHR30182:SF1">
    <property type="entry name" value="L-SERINE DEHYDRATASE 1"/>
    <property type="match status" value="1"/>
</dbReference>
<reference evidence="22 23" key="1">
    <citation type="journal article" date="2019" name="Nat. Med.">
        <title>A library of human gut bacterial isolates paired with longitudinal multiomics data enables mechanistic microbiome research.</title>
        <authorList>
            <person name="Poyet M."/>
            <person name="Groussin M."/>
            <person name="Gibbons S.M."/>
            <person name="Avila-Pacheco J."/>
            <person name="Jiang X."/>
            <person name="Kearney S.M."/>
            <person name="Perrotta A.R."/>
            <person name="Berdy B."/>
            <person name="Zhao S."/>
            <person name="Lieberman T.D."/>
            <person name="Swanson P.K."/>
            <person name="Smith M."/>
            <person name="Roesemann S."/>
            <person name="Alexander J.E."/>
            <person name="Rich S.A."/>
            <person name="Livny J."/>
            <person name="Vlamakis H."/>
            <person name="Clish C."/>
            <person name="Bullock K."/>
            <person name="Deik A."/>
            <person name="Scott J."/>
            <person name="Pierce K.A."/>
            <person name="Xavier R.J."/>
            <person name="Alm E.J."/>
        </authorList>
    </citation>
    <scope>NUCLEOTIDE SEQUENCE [LARGE SCALE GENOMIC DNA]</scope>
    <source>
        <strain evidence="19 22">BIOML-A166</strain>
        <strain evidence="17 25">BIOML-A283</strain>
        <strain evidence="18 26">BIOML-A284</strain>
        <strain evidence="16 24">BIOML-A320</strain>
        <strain evidence="20 23">BIOML-A395</strain>
        <strain evidence="21">BIOML-A409</strain>
    </source>
</reference>
<evidence type="ECO:0000259" key="15">
    <source>
        <dbReference type="Pfam" id="PF03315"/>
    </source>
</evidence>
<dbReference type="Gene3D" id="3.30.1330.90">
    <property type="entry name" value="D-3-phosphoglycerate dehydrogenase, domain 3"/>
    <property type="match status" value="1"/>
</dbReference>
<evidence type="ECO:0000256" key="1">
    <source>
        <dbReference type="ARBA" id="ARBA00001966"/>
    </source>
</evidence>
<accession>A0A2U0BNG5</accession>
<evidence type="ECO:0000256" key="10">
    <source>
        <dbReference type="ARBA" id="ARBA00023014"/>
    </source>
</evidence>
<dbReference type="EMBL" id="WDZO01000017">
    <property type="protein sequence ID" value="KAB6912178.1"/>
    <property type="molecule type" value="Genomic_DNA"/>
</dbReference>
<feature type="domain" description="Serine dehydratase beta chain" evidence="15">
    <location>
        <begin position="256"/>
        <end position="407"/>
    </location>
</feature>
<evidence type="ECO:0000256" key="8">
    <source>
        <dbReference type="ARBA" id="ARBA00022723"/>
    </source>
</evidence>
<gene>
    <name evidence="19" type="ORF">GBC97_00205</name>
    <name evidence="17" type="ORF">GBJ98_07600</name>
    <name evidence="18" type="ORF">GBK06_06525</name>
    <name evidence="16" type="ORF">GBK08_00205</name>
    <name evidence="20" type="ORF">GT999_01810</name>
    <name evidence="21" type="ORF">GUA24_01810</name>
</gene>
<dbReference type="NCBIfam" id="TIGR00720">
    <property type="entry name" value="sda_mono"/>
    <property type="match status" value="1"/>
</dbReference>
<dbReference type="GO" id="GO:0006094">
    <property type="term" value="P:gluconeogenesis"/>
    <property type="evidence" value="ECO:0007669"/>
    <property type="project" value="UniProtKB-KW"/>
</dbReference>
<evidence type="ECO:0000256" key="3">
    <source>
        <dbReference type="ARBA" id="ARBA00008636"/>
    </source>
</evidence>
<dbReference type="InterPro" id="IPR005130">
    <property type="entry name" value="Ser_deHydtase-like_asu"/>
</dbReference>
<keyword evidence="11 17" id="KW-0456">Lyase</keyword>
<evidence type="ECO:0000313" key="24">
    <source>
        <dbReference type="Proteomes" id="UP000478746"/>
    </source>
</evidence>
<keyword evidence="10" id="KW-0411">Iron-sulfur</keyword>
<dbReference type="Pfam" id="PF03313">
    <property type="entry name" value="SDH_alpha"/>
    <property type="match status" value="1"/>
</dbReference>
<comment type="catalytic activity">
    <reaction evidence="13">
        <text>L-serine = pyruvate + NH4(+)</text>
        <dbReference type="Rhea" id="RHEA:19169"/>
        <dbReference type="ChEBI" id="CHEBI:15361"/>
        <dbReference type="ChEBI" id="CHEBI:28938"/>
        <dbReference type="ChEBI" id="CHEBI:33384"/>
        <dbReference type="EC" id="4.3.1.17"/>
    </reaction>
</comment>
<dbReference type="EMBL" id="WEAY01000001">
    <property type="protein sequence ID" value="KAB6839070.1"/>
    <property type="molecule type" value="Genomic_DNA"/>
</dbReference>
<evidence type="ECO:0000313" key="19">
    <source>
        <dbReference type="EMBL" id="KAB7138086.1"/>
    </source>
</evidence>
<organism evidence="17 25">
    <name type="scientific">Bifidobacterium longum</name>
    <dbReference type="NCBI Taxonomy" id="216816"/>
    <lineage>
        <taxon>Bacteria</taxon>
        <taxon>Bacillati</taxon>
        <taxon>Actinomycetota</taxon>
        <taxon>Actinomycetes</taxon>
        <taxon>Bifidobacteriales</taxon>
        <taxon>Bifidobacteriaceae</taxon>
        <taxon>Bifidobacterium</taxon>
    </lineage>
</organism>
<evidence type="ECO:0000313" key="18">
    <source>
        <dbReference type="EMBL" id="KAB6918153.1"/>
    </source>
</evidence>
<dbReference type="GO" id="GO:0046872">
    <property type="term" value="F:metal ion binding"/>
    <property type="evidence" value="ECO:0007669"/>
    <property type="project" value="UniProtKB-KW"/>
</dbReference>
<dbReference type="GO" id="GO:0003941">
    <property type="term" value="F:L-serine ammonia-lyase activity"/>
    <property type="evidence" value="ECO:0007669"/>
    <property type="project" value="UniProtKB-EC"/>
</dbReference>
<comment type="cofactor">
    <cofactor evidence="1">
        <name>[4Fe-4S] cluster</name>
        <dbReference type="ChEBI" id="CHEBI:49883"/>
    </cofactor>
</comment>
<dbReference type="InterPro" id="IPR004644">
    <property type="entry name" value="Fe-S_L-Ser_mono"/>
</dbReference>
<dbReference type="EC" id="4.3.1.17" evidence="4"/>
<evidence type="ECO:0000313" key="20">
    <source>
        <dbReference type="EMBL" id="MZR88062.1"/>
    </source>
</evidence>
<evidence type="ECO:0000313" key="25">
    <source>
        <dbReference type="Proteomes" id="UP000481350"/>
    </source>
</evidence>
<comment type="pathway">
    <text evidence="2">Carbohydrate biosynthesis; gluconeogenesis.</text>
</comment>
<dbReference type="EMBL" id="WXEF01000002">
    <property type="protein sequence ID" value="MZR88062.1"/>
    <property type="molecule type" value="Genomic_DNA"/>
</dbReference>
<proteinExistence type="inferred from homology"/>
<dbReference type="Proteomes" id="UP000466472">
    <property type="component" value="Unassembled WGS sequence"/>
</dbReference>
<feature type="domain" description="Serine dehydratase-like alpha subunit" evidence="14">
    <location>
        <begin position="458"/>
        <end position="733"/>
    </location>
</feature>
<evidence type="ECO:0000313" key="16">
    <source>
        <dbReference type="EMBL" id="KAB6839070.1"/>
    </source>
</evidence>
<evidence type="ECO:0000259" key="14">
    <source>
        <dbReference type="Pfam" id="PF03313"/>
    </source>
</evidence>
<dbReference type="Pfam" id="PF03315">
    <property type="entry name" value="SDH_beta"/>
    <property type="match status" value="1"/>
</dbReference>
<evidence type="ECO:0000256" key="11">
    <source>
        <dbReference type="ARBA" id="ARBA00023239"/>
    </source>
</evidence>
<dbReference type="Proteomes" id="UP000638311">
    <property type="component" value="Unassembled WGS sequence"/>
</dbReference>
<comment type="caution">
    <text evidence="17">The sequence shown here is derived from an EMBL/GenBank/DDBJ whole genome shotgun (WGS) entry which is preliminary data.</text>
</comment>
<dbReference type="Proteomes" id="UP000491334">
    <property type="component" value="Unassembled WGS sequence"/>
</dbReference>
<dbReference type="InterPro" id="IPR029009">
    <property type="entry name" value="ASB_dom_sf"/>
</dbReference>
<dbReference type="Proteomes" id="UP000461165">
    <property type="component" value="Unassembled WGS sequence"/>
</dbReference>
<dbReference type="InterPro" id="IPR005131">
    <property type="entry name" value="Ser_deHydtase_bsu"/>
</dbReference>